<dbReference type="EMBL" id="FPKH01000001">
    <property type="protein sequence ID" value="SFX42893.1"/>
    <property type="molecule type" value="Genomic_DNA"/>
</dbReference>
<accession>A0AB38C6S7</accession>
<name>A0AB38C6S7_9BURK</name>
<reference evidence="1 2" key="1">
    <citation type="submission" date="2016-11" db="EMBL/GenBank/DDBJ databases">
        <authorList>
            <person name="Varghese N."/>
            <person name="Submissions S."/>
        </authorList>
    </citation>
    <scope>NUCLEOTIDE SEQUENCE [LARGE SCALE GENOMIC DNA]</scope>
    <source>
        <strain evidence="1 2">NFR18</strain>
    </source>
</reference>
<protein>
    <submittedName>
        <fullName evidence="1">Uncharacterized protein</fullName>
    </submittedName>
</protein>
<gene>
    <name evidence="1" type="ORF">SAMN03097694_2138</name>
</gene>
<sequence>MTTANDILATINDSIFLETIFQKDTDWDAVLCARESVEFDGAWCASYEKVTSSCPPEGALVKGIREVAFKKVYQITENSDLAGYVSDDMGLIAQACHDKVEIDFIDNLWKTYMRGEFPT</sequence>
<comment type="caution">
    <text evidence="1">The sequence shown here is derived from an EMBL/GenBank/DDBJ whole genome shotgun (WGS) entry which is preliminary data.</text>
</comment>
<dbReference type="AlphaFoldDB" id="A0AB38C6S7"/>
<dbReference type="Proteomes" id="UP000182489">
    <property type="component" value="Unassembled WGS sequence"/>
</dbReference>
<organism evidence="1 2">
    <name type="scientific">Janthinobacterium lividum</name>
    <dbReference type="NCBI Taxonomy" id="29581"/>
    <lineage>
        <taxon>Bacteria</taxon>
        <taxon>Pseudomonadati</taxon>
        <taxon>Pseudomonadota</taxon>
        <taxon>Betaproteobacteria</taxon>
        <taxon>Burkholderiales</taxon>
        <taxon>Oxalobacteraceae</taxon>
        <taxon>Janthinobacterium</taxon>
    </lineage>
</organism>
<evidence type="ECO:0000313" key="2">
    <source>
        <dbReference type="Proteomes" id="UP000182489"/>
    </source>
</evidence>
<evidence type="ECO:0000313" key="1">
    <source>
        <dbReference type="EMBL" id="SFX42893.1"/>
    </source>
</evidence>
<proteinExistence type="predicted"/>
<dbReference type="RefSeq" id="WP_034751161.1">
    <property type="nucleotide sequence ID" value="NZ_FPKH01000001.1"/>
</dbReference>